<evidence type="ECO:0000256" key="2">
    <source>
        <dbReference type="SAM" id="Phobius"/>
    </source>
</evidence>
<dbReference type="PANTHER" id="PTHR48473">
    <property type="entry name" value="TIR DOMAIN-CONTAINING PROTEIN"/>
    <property type="match status" value="1"/>
</dbReference>
<dbReference type="PaxDb" id="2711-XP_006478247.1"/>
<feature type="region of interest" description="Disordered" evidence="1">
    <location>
        <begin position="1"/>
        <end position="39"/>
    </location>
</feature>
<evidence type="ECO:0000256" key="1">
    <source>
        <dbReference type="SAM" id="MobiDB-lite"/>
    </source>
</evidence>
<keyword evidence="4" id="KW-1185">Reference proteome</keyword>
<feature type="transmembrane region" description="Helical" evidence="2">
    <location>
        <begin position="92"/>
        <end position="113"/>
    </location>
</feature>
<organism evidence="3 4">
    <name type="scientific">Citrus sinensis</name>
    <name type="common">Sweet orange</name>
    <name type="synonym">Citrus aurantium var. sinensis</name>
    <dbReference type="NCBI Taxonomy" id="2711"/>
    <lineage>
        <taxon>Eukaryota</taxon>
        <taxon>Viridiplantae</taxon>
        <taxon>Streptophyta</taxon>
        <taxon>Embryophyta</taxon>
        <taxon>Tracheophyta</taxon>
        <taxon>Spermatophyta</taxon>
        <taxon>Magnoliopsida</taxon>
        <taxon>eudicotyledons</taxon>
        <taxon>Gunneridae</taxon>
        <taxon>Pentapetalae</taxon>
        <taxon>rosids</taxon>
        <taxon>malvids</taxon>
        <taxon>Sapindales</taxon>
        <taxon>Rutaceae</taxon>
        <taxon>Aurantioideae</taxon>
        <taxon>Citrus</taxon>
    </lineage>
</organism>
<name>A0A067ECY8_CITSI</name>
<dbReference type="AlphaFoldDB" id="A0A067ECY8"/>
<reference evidence="3 4" key="1">
    <citation type="submission" date="2014-04" db="EMBL/GenBank/DDBJ databases">
        <authorList>
            <consortium name="International Citrus Genome Consortium"/>
            <person name="Gmitter F."/>
            <person name="Chen C."/>
            <person name="Farmerie W."/>
            <person name="Harkins T."/>
            <person name="Desany B."/>
            <person name="Mohiuddin M."/>
            <person name="Kodira C."/>
            <person name="Borodovsky M."/>
            <person name="Lomsadze A."/>
            <person name="Burns P."/>
            <person name="Jenkins J."/>
            <person name="Prochnik S."/>
            <person name="Shu S."/>
            <person name="Chapman J."/>
            <person name="Pitluck S."/>
            <person name="Schmutz J."/>
            <person name="Rokhsar D."/>
        </authorList>
    </citation>
    <scope>NUCLEOTIDE SEQUENCE</scope>
</reference>
<feature type="non-terminal residue" evidence="3">
    <location>
        <position position="1"/>
    </location>
</feature>
<keyword evidence="2" id="KW-0472">Membrane</keyword>
<accession>A0A067ECY8</accession>
<sequence length="197" mass="22404">AELGSTSPPLSPSHSSLLLRSPSYSSSPPRSPSWAQPRPLHSPWPPPSWAQPHPPHQLQDVDLEWIFVITNFVLEIPSAVFDQLSSARKPQYVLLGMLLSFAALVVCLVELIYTCQKQKVVWRWKGTLPWPWFYYRSRNRPFGNFKDIIGLVCALCQCIFAAIHYSFARRHADSPIKICFWPLVFAFGLLCSKVLAK</sequence>
<proteinExistence type="predicted"/>
<dbReference type="eggNOG" id="ENOG502SS1V">
    <property type="taxonomic scope" value="Eukaryota"/>
</dbReference>
<gene>
    <name evidence="3" type="ORF">CISIN_1g037850mg</name>
</gene>
<dbReference type="Proteomes" id="UP000027120">
    <property type="component" value="Unassembled WGS sequence"/>
</dbReference>
<keyword evidence="2" id="KW-1133">Transmembrane helix</keyword>
<feature type="transmembrane region" description="Helical" evidence="2">
    <location>
        <begin position="148"/>
        <end position="167"/>
    </location>
</feature>
<evidence type="ECO:0000313" key="3">
    <source>
        <dbReference type="EMBL" id="KDO51720.1"/>
    </source>
</evidence>
<feature type="compositionally biased region" description="Low complexity" evidence="1">
    <location>
        <begin position="1"/>
        <end position="28"/>
    </location>
</feature>
<protein>
    <submittedName>
        <fullName evidence="3">Uncharacterized protein</fullName>
    </submittedName>
</protein>
<evidence type="ECO:0000313" key="4">
    <source>
        <dbReference type="Proteomes" id="UP000027120"/>
    </source>
</evidence>
<dbReference type="PANTHER" id="PTHR48473:SF1">
    <property type="entry name" value="TIR DOMAIN-CONTAINING PROTEIN"/>
    <property type="match status" value="1"/>
</dbReference>
<keyword evidence="2" id="KW-0812">Transmembrane</keyword>
<dbReference type="EMBL" id="KK785048">
    <property type="protein sequence ID" value="KDO51720.1"/>
    <property type="molecule type" value="Genomic_DNA"/>
</dbReference>
<feature type="transmembrane region" description="Helical" evidence="2">
    <location>
        <begin position="179"/>
        <end position="196"/>
    </location>
</feature>